<feature type="domain" description="PTS EIIA type-1" evidence="7">
    <location>
        <begin position="30"/>
        <end position="134"/>
    </location>
</feature>
<name>A0A1M6BNG8_9CLOT</name>
<dbReference type="AlphaFoldDB" id="A0A1M6BNG8"/>
<dbReference type="Gene3D" id="2.70.70.10">
    <property type="entry name" value="Glucose Permease (Domain IIA)"/>
    <property type="match status" value="1"/>
</dbReference>
<evidence type="ECO:0000256" key="3">
    <source>
        <dbReference type="ARBA" id="ARBA00022597"/>
    </source>
</evidence>
<dbReference type="OrthoDB" id="92465at2"/>
<keyword evidence="3" id="KW-0762">Sugar transport</keyword>
<organism evidence="8 9">
    <name type="scientific">Clostridium amylolyticum</name>
    <dbReference type="NCBI Taxonomy" id="1121298"/>
    <lineage>
        <taxon>Bacteria</taxon>
        <taxon>Bacillati</taxon>
        <taxon>Bacillota</taxon>
        <taxon>Clostridia</taxon>
        <taxon>Eubacteriales</taxon>
        <taxon>Clostridiaceae</taxon>
        <taxon>Clostridium</taxon>
    </lineage>
</organism>
<dbReference type="Pfam" id="PF00358">
    <property type="entry name" value="PTS_EIIA_1"/>
    <property type="match status" value="1"/>
</dbReference>
<dbReference type="GO" id="GO:0005737">
    <property type="term" value="C:cytoplasm"/>
    <property type="evidence" value="ECO:0007669"/>
    <property type="project" value="UniProtKB-SubCell"/>
</dbReference>
<evidence type="ECO:0000313" key="8">
    <source>
        <dbReference type="EMBL" id="SHI50310.1"/>
    </source>
</evidence>
<keyword evidence="9" id="KW-1185">Reference proteome</keyword>
<dbReference type="Proteomes" id="UP000184080">
    <property type="component" value="Unassembled WGS sequence"/>
</dbReference>
<keyword evidence="5" id="KW-0598">Phosphotransferase system</keyword>
<gene>
    <name evidence="8" type="ORF">SAMN05444401_0841</name>
</gene>
<dbReference type="GO" id="GO:0016301">
    <property type="term" value="F:kinase activity"/>
    <property type="evidence" value="ECO:0007669"/>
    <property type="project" value="UniProtKB-KW"/>
</dbReference>
<reference evidence="8 9" key="1">
    <citation type="submission" date="2016-11" db="EMBL/GenBank/DDBJ databases">
        <authorList>
            <person name="Jaros S."/>
            <person name="Januszkiewicz K."/>
            <person name="Wedrychowicz H."/>
        </authorList>
    </citation>
    <scope>NUCLEOTIDE SEQUENCE [LARGE SCALE GENOMIC DNA]</scope>
    <source>
        <strain evidence="8 9">DSM 21864</strain>
    </source>
</reference>
<evidence type="ECO:0000259" key="7">
    <source>
        <dbReference type="PROSITE" id="PS51093"/>
    </source>
</evidence>
<dbReference type="PROSITE" id="PS51093">
    <property type="entry name" value="PTS_EIIA_TYPE_1"/>
    <property type="match status" value="1"/>
</dbReference>
<dbReference type="PROSITE" id="PS00371">
    <property type="entry name" value="PTS_EIIA_TYPE_1_HIS"/>
    <property type="match status" value="1"/>
</dbReference>
<keyword evidence="2" id="KW-0813">Transport</keyword>
<keyword evidence="4" id="KW-0808">Transferase</keyword>
<dbReference type="STRING" id="1121298.SAMN05444401_0841"/>
<keyword evidence="6" id="KW-0418">Kinase</keyword>
<sequence>MFNFLKQKKEGKALVACADGVLIELEKVNDPVFSEKIMGDGFAIKTKGSVFYSPADGVISMLFPSNHAYALTLEDGMELLVHIGINTVEEEGKGFKCNLSAGDKVKSGDEILSIDRPYLEGKGYDLTTMIIFTNKEAYEDFSCEFGREVKGGKDISAYYKA</sequence>
<dbReference type="FunFam" id="2.70.70.10:FF:000001">
    <property type="entry name" value="PTS system glucose-specific IIA component"/>
    <property type="match status" value="1"/>
</dbReference>
<comment type="subcellular location">
    <subcellularLocation>
        <location evidence="1">Cytoplasm</location>
    </subcellularLocation>
</comment>
<dbReference type="PANTHER" id="PTHR45008">
    <property type="entry name" value="PTS SYSTEM GLUCOSE-SPECIFIC EIIA COMPONENT"/>
    <property type="match status" value="1"/>
</dbReference>
<dbReference type="SUPFAM" id="SSF51261">
    <property type="entry name" value="Duplicated hybrid motif"/>
    <property type="match status" value="1"/>
</dbReference>
<proteinExistence type="predicted"/>
<evidence type="ECO:0000256" key="2">
    <source>
        <dbReference type="ARBA" id="ARBA00022448"/>
    </source>
</evidence>
<dbReference type="RefSeq" id="WP_073003931.1">
    <property type="nucleotide sequence ID" value="NZ_FQZO01000001.1"/>
</dbReference>
<dbReference type="GO" id="GO:0009401">
    <property type="term" value="P:phosphoenolpyruvate-dependent sugar phosphotransferase system"/>
    <property type="evidence" value="ECO:0007669"/>
    <property type="project" value="UniProtKB-KW"/>
</dbReference>
<evidence type="ECO:0000256" key="5">
    <source>
        <dbReference type="ARBA" id="ARBA00022683"/>
    </source>
</evidence>
<dbReference type="InterPro" id="IPR050890">
    <property type="entry name" value="PTS_EIIA_component"/>
</dbReference>
<evidence type="ECO:0000256" key="6">
    <source>
        <dbReference type="ARBA" id="ARBA00022777"/>
    </source>
</evidence>
<dbReference type="InterPro" id="IPR011055">
    <property type="entry name" value="Dup_hybrid_motif"/>
</dbReference>
<dbReference type="EMBL" id="FQZO01000001">
    <property type="protein sequence ID" value="SHI50310.1"/>
    <property type="molecule type" value="Genomic_DNA"/>
</dbReference>
<protein>
    <submittedName>
        <fullName evidence="8">PTS system IIA component, Glc family</fullName>
    </submittedName>
</protein>
<accession>A0A1M6BNG8</accession>
<dbReference type="NCBIfam" id="TIGR00830">
    <property type="entry name" value="PTBA"/>
    <property type="match status" value="1"/>
</dbReference>
<evidence type="ECO:0000256" key="4">
    <source>
        <dbReference type="ARBA" id="ARBA00022679"/>
    </source>
</evidence>
<dbReference type="InterPro" id="IPR001127">
    <property type="entry name" value="PTS_EIIA_1_perm"/>
</dbReference>
<evidence type="ECO:0000256" key="1">
    <source>
        <dbReference type="ARBA" id="ARBA00004496"/>
    </source>
</evidence>
<evidence type="ECO:0000313" key="9">
    <source>
        <dbReference type="Proteomes" id="UP000184080"/>
    </source>
</evidence>
<dbReference type="PANTHER" id="PTHR45008:SF1">
    <property type="entry name" value="PTS SYSTEM GLUCOSE-SPECIFIC EIIA COMPONENT"/>
    <property type="match status" value="1"/>
</dbReference>